<keyword evidence="1 2" id="KW-0597">Phosphoprotein</keyword>
<dbReference type="RefSeq" id="WP_200972146.1">
    <property type="nucleotide sequence ID" value="NZ_CP065592.1"/>
</dbReference>
<dbReference type="PANTHER" id="PTHR44591:SF3">
    <property type="entry name" value="RESPONSE REGULATORY DOMAIN-CONTAINING PROTEIN"/>
    <property type="match status" value="1"/>
</dbReference>
<dbReference type="Gene3D" id="3.40.50.2300">
    <property type="match status" value="1"/>
</dbReference>
<evidence type="ECO:0000256" key="2">
    <source>
        <dbReference type="PROSITE-ProRule" id="PRU00169"/>
    </source>
</evidence>
<dbReference type="InterPro" id="IPR050595">
    <property type="entry name" value="Bact_response_regulator"/>
</dbReference>
<reference evidence="4 5" key="1">
    <citation type="submission" date="2020-11" db="EMBL/GenBank/DDBJ databases">
        <title>Genome seq and assembly of Sphingosinicella sp.</title>
        <authorList>
            <person name="Chhetri G."/>
        </authorList>
    </citation>
    <scope>NUCLEOTIDE SEQUENCE [LARGE SCALE GENOMIC DNA]</scope>
    <source>
        <strain evidence="4 5">UDD2</strain>
    </source>
</reference>
<evidence type="ECO:0000259" key="3">
    <source>
        <dbReference type="PROSITE" id="PS50110"/>
    </source>
</evidence>
<protein>
    <submittedName>
        <fullName evidence="4">Response regulator</fullName>
    </submittedName>
</protein>
<organism evidence="4 5">
    <name type="scientific">Allosphingosinicella flava</name>
    <dbReference type="NCBI Taxonomy" id="2771430"/>
    <lineage>
        <taxon>Bacteria</taxon>
        <taxon>Pseudomonadati</taxon>
        <taxon>Pseudomonadota</taxon>
        <taxon>Alphaproteobacteria</taxon>
        <taxon>Sphingomonadales</taxon>
        <taxon>Sphingomonadaceae</taxon>
        <taxon>Allosphingosinicella</taxon>
    </lineage>
</organism>
<gene>
    <name evidence="4" type="ORF">IC614_02355</name>
</gene>
<evidence type="ECO:0000313" key="5">
    <source>
        <dbReference type="Proteomes" id="UP000594873"/>
    </source>
</evidence>
<keyword evidence="5" id="KW-1185">Reference proteome</keyword>
<sequence>MLFGKRERAICRILVVEDEPLVAFDNEYRLADAGYEVVATVDNLVDALRVIETEALDLVLSDVRLSGEGDGIDVARAAAAKGVPVLFVTGNCPEEAQSLAVGCLAKPYTDKELKAALDVLDRKLSGEEVKKVPGGLSLYAKAGAKPD</sequence>
<proteinExistence type="predicted"/>
<dbReference type="Pfam" id="PF00072">
    <property type="entry name" value="Response_reg"/>
    <property type="match status" value="1"/>
</dbReference>
<accession>A0A7T2GKD5</accession>
<dbReference type="SMART" id="SM00448">
    <property type="entry name" value="REC"/>
    <property type="match status" value="1"/>
</dbReference>
<dbReference type="AlphaFoldDB" id="A0A7T2GKD5"/>
<dbReference type="PROSITE" id="PS50110">
    <property type="entry name" value="RESPONSE_REGULATORY"/>
    <property type="match status" value="1"/>
</dbReference>
<dbReference type="KEGG" id="sflv:IC614_02355"/>
<dbReference type="PANTHER" id="PTHR44591">
    <property type="entry name" value="STRESS RESPONSE REGULATOR PROTEIN 1"/>
    <property type="match status" value="1"/>
</dbReference>
<dbReference type="SUPFAM" id="SSF52172">
    <property type="entry name" value="CheY-like"/>
    <property type="match status" value="1"/>
</dbReference>
<dbReference type="InterPro" id="IPR011006">
    <property type="entry name" value="CheY-like_superfamily"/>
</dbReference>
<dbReference type="Proteomes" id="UP000594873">
    <property type="component" value="Chromosome"/>
</dbReference>
<dbReference type="InterPro" id="IPR001789">
    <property type="entry name" value="Sig_transdc_resp-reg_receiver"/>
</dbReference>
<feature type="domain" description="Response regulatory" evidence="3">
    <location>
        <begin position="12"/>
        <end position="121"/>
    </location>
</feature>
<evidence type="ECO:0000256" key="1">
    <source>
        <dbReference type="ARBA" id="ARBA00022553"/>
    </source>
</evidence>
<dbReference type="GO" id="GO:0000160">
    <property type="term" value="P:phosphorelay signal transduction system"/>
    <property type="evidence" value="ECO:0007669"/>
    <property type="project" value="InterPro"/>
</dbReference>
<dbReference type="EMBL" id="CP065592">
    <property type="protein sequence ID" value="QPQ55471.1"/>
    <property type="molecule type" value="Genomic_DNA"/>
</dbReference>
<feature type="modified residue" description="4-aspartylphosphate" evidence="2">
    <location>
        <position position="62"/>
    </location>
</feature>
<name>A0A7T2GKD5_9SPHN</name>
<evidence type="ECO:0000313" key="4">
    <source>
        <dbReference type="EMBL" id="QPQ55471.1"/>
    </source>
</evidence>